<dbReference type="Gene3D" id="3.40.1360.10">
    <property type="match status" value="1"/>
</dbReference>
<feature type="transmembrane region" description="Helical" evidence="1">
    <location>
        <begin position="366"/>
        <end position="388"/>
    </location>
</feature>
<evidence type="ECO:0000313" key="2">
    <source>
        <dbReference type="EMBL" id="XCH48636.1"/>
    </source>
</evidence>
<dbReference type="SUPFAM" id="SSF57783">
    <property type="entry name" value="Zinc beta-ribbon"/>
    <property type="match status" value="1"/>
</dbReference>
<dbReference type="InterPro" id="IPR036977">
    <property type="entry name" value="DNA_primase_Znf_CHC2"/>
</dbReference>
<gene>
    <name evidence="2" type="ORF">V4D31_00435</name>
</gene>
<dbReference type="InterPro" id="IPR034154">
    <property type="entry name" value="TOPRIM_DnaG/twinkle"/>
</dbReference>
<dbReference type="KEGG" id="tob:V4D31_00435"/>
<name>A0AAU8H1J3_9BACT</name>
<keyword evidence="1" id="KW-0812">Transmembrane</keyword>
<reference evidence="2" key="1">
    <citation type="submission" date="2024-01" db="EMBL/GenBank/DDBJ databases">
        <title>The first autotrophic representatives of the genus Thermodesulfovibrio.</title>
        <authorList>
            <person name="Maltseva A.I."/>
            <person name="Elcheninov A.G."/>
            <person name="Kublanov I.V."/>
            <person name="Lebedinsky A.V."/>
            <person name="Frolov E.N."/>
        </authorList>
    </citation>
    <scope>NUCLEOTIDE SEQUENCE</scope>
    <source>
        <strain evidence="2">3462-1</strain>
    </source>
</reference>
<dbReference type="AlphaFoldDB" id="A0AAU8H1J3"/>
<keyword evidence="1" id="KW-0472">Membrane</keyword>
<dbReference type="GO" id="GO:0008270">
    <property type="term" value="F:zinc ion binding"/>
    <property type="evidence" value="ECO:0007669"/>
    <property type="project" value="InterPro"/>
</dbReference>
<dbReference type="CDD" id="cd01029">
    <property type="entry name" value="TOPRIM_primases"/>
    <property type="match status" value="1"/>
</dbReference>
<dbReference type="Gene3D" id="3.90.580.10">
    <property type="entry name" value="Zinc finger, CHC2-type domain"/>
    <property type="match status" value="1"/>
</dbReference>
<proteinExistence type="predicted"/>
<accession>A0AAU8H1J3</accession>
<evidence type="ECO:0008006" key="3">
    <source>
        <dbReference type="Google" id="ProtNLM"/>
    </source>
</evidence>
<protein>
    <recommendedName>
        <fullName evidence="3">DUF3631 domain-containing protein</fullName>
    </recommendedName>
</protein>
<dbReference type="GO" id="GO:0003677">
    <property type="term" value="F:DNA binding"/>
    <property type="evidence" value="ECO:0007669"/>
    <property type="project" value="InterPro"/>
</dbReference>
<dbReference type="EMBL" id="CP144374">
    <property type="protein sequence ID" value="XCH48636.1"/>
    <property type="molecule type" value="Genomic_DNA"/>
</dbReference>
<sequence length="697" mass="80072">MTLEELLNKLEGVKKVGNSYMAYCPAHSDKHQSLSVKETNGRILLHCFAGCSLESILDALGLKVQDLYTNHKEKFTEDKTEDNEKRIVAVYDYTNETGQLLFQVVRYEPKDFRIRRFVDGRCVYNLGDVEPVLYKLPELIKSQQVFVAEGEKDADNLAKMGLTATTAPFGAGKWRANFNKYFIDKDVIIVPDFDEVGIQHSFKIEEQLKPIAKSVKILNPESLNLKEKGDISDWIESGGTKEQLLEILQEEKNFLSKEKWQKKKKEKETLKLLNTVIEEIYEPKAIDFHNGVLTYGTIWNSKKVLISSDYKVKEVENANFMCSNLTPEIAKRFLEKKEKVDGAGLVQELANFIGSHVFFTDANTPIFLGMWVIGTYLHPLFIYYGYLWITSPMKRCGKSLLLDILSCLCFNATPRLISPSSASLFRQVESDCNTVILDEMERIRTDDVETYHDIISLLNGGFQQNSVIPRVSKDRSHTIHYFRVYSPKVIAGINKVADTIEDRAFKIIMSRKKKNESVCRFNIVKEKKRIDELKARLYLFSLNFAEEISDVYHSATGEWKDIFSLDDRLQDISEPILSIASVIDEAFKSNFYDKTVEFILKKGRKRRDVEGENSVKAFLEILSSKLTAGENEIFVPTSELLRDVQNDENLKFITSGKRLSQFISNLSEDAPTPILKRGFGRGYHVKKEWLDEMMERY</sequence>
<keyword evidence="1" id="KW-1133">Transmembrane helix</keyword>
<dbReference type="SUPFAM" id="SSF56731">
    <property type="entry name" value="DNA primase core"/>
    <property type="match status" value="1"/>
</dbReference>
<evidence type="ECO:0000256" key="1">
    <source>
        <dbReference type="SAM" id="Phobius"/>
    </source>
</evidence>
<dbReference type="RefSeq" id="WP_353686278.1">
    <property type="nucleotide sequence ID" value="NZ_CP144374.1"/>
</dbReference>
<organism evidence="2">
    <name type="scientific">Thermodesulfovibrio obliviosus</name>
    <dbReference type="NCBI Taxonomy" id="3118332"/>
    <lineage>
        <taxon>Bacteria</taxon>
        <taxon>Pseudomonadati</taxon>
        <taxon>Nitrospirota</taxon>
        <taxon>Thermodesulfovibrionia</taxon>
        <taxon>Thermodesulfovibrionales</taxon>
        <taxon>Thermodesulfovibrionaceae</taxon>
        <taxon>Thermodesulfovibrio</taxon>
    </lineage>
</organism>
<dbReference type="GO" id="GO:0006260">
    <property type="term" value="P:DNA replication"/>
    <property type="evidence" value="ECO:0007669"/>
    <property type="project" value="InterPro"/>
</dbReference>